<reference evidence="2 3" key="1">
    <citation type="submission" date="2016-10" db="EMBL/GenBank/DDBJ databases">
        <title>Evaluation of Human, Veterinary and Environmental Mycobacterium chelonae Isolates by Core Genome Phylogenomic Analysis, Targeted Gene Comparison, and Anti-microbial Susceptibility Patterns: A Tale of Mistaken Identities.</title>
        <authorList>
            <person name="Fogelson S.B."/>
            <person name="Camus A.C."/>
            <person name="Lorenz W."/>
            <person name="Vasireddy R."/>
            <person name="Vasireddy S."/>
            <person name="Smith T."/>
            <person name="Brown-Elliott B.A."/>
            <person name="Wallace R.J.Jr."/>
            <person name="Hasan N.A."/>
            <person name="Reischl U."/>
            <person name="Sanchez S."/>
        </authorList>
    </citation>
    <scope>NUCLEOTIDE SEQUENCE [LARGE SCALE GENOMIC DNA]</scope>
    <source>
        <strain evidence="2 3">15518</strain>
    </source>
</reference>
<proteinExistence type="predicted"/>
<comment type="caution">
    <text evidence="2">The sequence shown here is derived from an EMBL/GenBank/DDBJ whole genome shotgun (WGS) entry which is preliminary data.</text>
</comment>
<gene>
    <name evidence="2" type="ORF">BKG84_25750</name>
</gene>
<sequence>MTTMARILQRPELPAHLTELAGDYPVSEAARLLSLDPAINIGRDQLFEAMADEDWITRGRDQRWHAYPESVTLGYLALRPGGEYETPYGVTKERPQIIHLTAAGIGEMHYRLGGSQQLALT</sequence>
<protein>
    <recommendedName>
        <fullName evidence="1">Antirepressor protein C-terminal domain-containing protein</fullName>
    </recommendedName>
</protein>
<dbReference type="AlphaFoldDB" id="A0A1S1M032"/>
<feature type="domain" description="Antirepressor protein C-terminal" evidence="1">
    <location>
        <begin position="19"/>
        <end position="112"/>
    </location>
</feature>
<dbReference type="Pfam" id="PF03374">
    <property type="entry name" value="ANT"/>
    <property type="match status" value="1"/>
</dbReference>
<dbReference type="EMBL" id="MLIS01000038">
    <property type="protein sequence ID" value="OHU75913.1"/>
    <property type="molecule type" value="Genomic_DNA"/>
</dbReference>
<accession>A0A1S1M032</accession>
<keyword evidence="3" id="KW-1185">Reference proteome</keyword>
<dbReference type="GO" id="GO:0003677">
    <property type="term" value="F:DNA binding"/>
    <property type="evidence" value="ECO:0007669"/>
    <property type="project" value="InterPro"/>
</dbReference>
<organism evidence="2 3">
    <name type="scientific">Mycobacteroides chelonae</name>
    <name type="common">Mycobacterium chelonae</name>
    <dbReference type="NCBI Taxonomy" id="1774"/>
    <lineage>
        <taxon>Bacteria</taxon>
        <taxon>Bacillati</taxon>
        <taxon>Actinomycetota</taxon>
        <taxon>Actinomycetes</taxon>
        <taxon>Mycobacteriales</taxon>
        <taxon>Mycobacteriaceae</taxon>
        <taxon>Mycobacteroides</taxon>
    </lineage>
</organism>
<evidence type="ECO:0000313" key="2">
    <source>
        <dbReference type="EMBL" id="OHU75913.1"/>
    </source>
</evidence>
<dbReference type="Proteomes" id="UP000179441">
    <property type="component" value="Unassembled WGS sequence"/>
</dbReference>
<dbReference type="InterPro" id="IPR005039">
    <property type="entry name" value="Ant_C"/>
</dbReference>
<evidence type="ECO:0000313" key="3">
    <source>
        <dbReference type="Proteomes" id="UP000179441"/>
    </source>
</evidence>
<name>A0A1S1M032_MYCCH</name>
<evidence type="ECO:0000259" key="1">
    <source>
        <dbReference type="Pfam" id="PF03374"/>
    </source>
</evidence>